<dbReference type="PROSITE" id="PS51257">
    <property type="entry name" value="PROKAR_LIPOPROTEIN"/>
    <property type="match status" value="1"/>
</dbReference>
<gene>
    <name evidence="1" type="ORF">MNBD_ALPHA09-1649</name>
</gene>
<accession>A0A3B0TDS2</accession>
<protein>
    <submittedName>
        <fullName evidence="1">Uncharacterized protein</fullName>
    </submittedName>
</protein>
<dbReference type="AlphaFoldDB" id="A0A3B0TDS2"/>
<evidence type="ECO:0000313" key="1">
    <source>
        <dbReference type="EMBL" id="VAW16158.1"/>
    </source>
</evidence>
<name>A0A3B0TDS2_9ZZZZ</name>
<sequence length="119" mass="12798">MRMTARIVVVLSLLMLQACAAELARNPVPQALAGEAQVANMPQVRYWGDALAPNHETLISEIVEQIKASRPELRKRGKMTTFQYLAISGGGGDGAFGAGLLVGWSAAGTRAGVRDRHRR</sequence>
<organism evidence="1">
    <name type="scientific">hydrothermal vent metagenome</name>
    <dbReference type="NCBI Taxonomy" id="652676"/>
    <lineage>
        <taxon>unclassified sequences</taxon>
        <taxon>metagenomes</taxon>
        <taxon>ecological metagenomes</taxon>
    </lineage>
</organism>
<dbReference type="EMBL" id="UOEM01000094">
    <property type="protein sequence ID" value="VAW16158.1"/>
    <property type="molecule type" value="Genomic_DNA"/>
</dbReference>
<reference evidence="1" key="1">
    <citation type="submission" date="2018-06" db="EMBL/GenBank/DDBJ databases">
        <authorList>
            <person name="Zhirakovskaya E."/>
        </authorList>
    </citation>
    <scope>NUCLEOTIDE SEQUENCE</scope>
</reference>
<proteinExistence type="predicted"/>